<dbReference type="Pfam" id="PF03081">
    <property type="entry name" value="Exo70_C"/>
    <property type="match status" value="1"/>
</dbReference>
<evidence type="ECO:0000256" key="2">
    <source>
        <dbReference type="ARBA" id="ARBA00022448"/>
    </source>
</evidence>
<evidence type="ECO:0000259" key="4">
    <source>
        <dbReference type="Pfam" id="PF03081"/>
    </source>
</evidence>
<sequence length="622" mass="69201">MAMAEVALLREKATLLREAMWRSEAVREQAVASVGGRMAAVDAAVRPAQERTRNACILHDNVARSLQAVQDIVRQFDLMREAEPVISTGPSIGISAYLETVDKLRGTKDFFTTKIRCKAGDDVLRRVNELLPKAAAELENEFSRLLSKCSKPVELELLFNFVPSHSSAEDPLNPVALPTLVDSRYMPLLSKLVQKSVELGRHNQILKIYRDIRSSTLELTLKQLGVEYVTVEEVETVQAENLSAKVDQWIQCLQIAVKLLFASERLLCDQIFKGKHGFKDHCFAAATSKSLLTLLSFGQSIAKSKSLPEKVFFLLNMFEATWEIQSEVEAVFAGDECSDNRKSAISLVKCLAGATKKTLSDFKDNIPNESPKSTTTDGDVHPITSYIANYIKFLFDYESSLKLIFQEPSNGGETIFGLASEITGIIHALETNLEVKAKHYKDLPLGNLFLMNNISYIVRSIGSSEVRDLFGNDWIPRRRKIVQQHATQYKRVAWAKVLECLSAQGLTSSVGSSTEGILGSIGNTGSYSGTTSTSVIKARFRSFNKQFEEICETQINWAIPDMELRDNLILAVAEILSPAYTSFVKRFGPLIENSKNASKYIKYTPEALEQALGNLFAKKLVQ</sequence>
<evidence type="ECO:0000313" key="6">
    <source>
        <dbReference type="Proteomes" id="UP001231189"/>
    </source>
</evidence>
<dbReference type="PANTHER" id="PTHR12542:SF112">
    <property type="entry name" value="EXOCYST SUBUNIT EXO70 FAMILY PROTEIN"/>
    <property type="match status" value="1"/>
</dbReference>
<name>A0AAD8TTC8_LOLMU</name>
<proteinExistence type="inferred from homology"/>
<dbReference type="GO" id="GO:0006887">
    <property type="term" value="P:exocytosis"/>
    <property type="evidence" value="ECO:0007669"/>
    <property type="project" value="UniProtKB-KW"/>
</dbReference>
<comment type="similarity">
    <text evidence="1 3">Belongs to the EXO70 family.</text>
</comment>
<dbReference type="AlphaFoldDB" id="A0AAD8TTC8"/>
<dbReference type="PANTHER" id="PTHR12542">
    <property type="entry name" value="EXOCYST COMPLEX PROTEIN EXO70"/>
    <property type="match status" value="1"/>
</dbReference>
<keyword evidence="3" id="KW-0653">Protein transport</keyword>
<dbReference type="Gene3D" id="1.20.1280.170">
    <property type="entry name" value="Exocyst complex component Exo70"/>
    <property type="match status" value="1"/>
</dbReference>
<gene>
    <name evidence="5" type="ORF">QYE76_008420</name>
</gene>
<evidence type="ECO:0000256" key="1">
    <source>
        <dbReference type="ARBA" id="ARBA00006756"/>
    </source>
</evidence>
<protein>
    <recommendedName>
        <fullName evidence="3">Exocyst subunit Exo70 family protein</fullName>
    </recommendedName>
</protein>
<dbReference type="GO" id="GO:0005546">
    <property type="term" value="F:phosphatidylinositol-4,5-bisphosphate binding"/>
    <property type="evidence" value="ECO:0007669"/>
    <property type="project" value="InterPro"/>
</dbReference>
<dbReference type="Proteomes" id="UP001231189">
    <property type="component" value="Unassembled WGS sequence"/>
</dbReference>
<accession>A0AAD8TTC8</accession>
<reference evidence="5" key="1">
    <citation type="submission" date="2023-07" db="EMBL/GenBank/DDBJ databases">
        <title>A chromosome-level genome assembly of Lolium multiflorum.</title>
        <authorList>
            <person name="Chen Y."/>
            <person name="Copetti D."/>
            <person name="Kolliker R."/>
            <person name="Studer B."/>
        </authorList>
    </citation>
    <scope>NUCLEOTIDE SEQUENCE</scope>
    <source>
        <strain evidence="5">02402/16</strain>
        <tissue evidence="5">Leaf</tissue>
    </source>
</reference>
<comment type="caution">
    <text evidence="5">The sequence shown here is derived from an EMBL/GenBank/DDBJ whole genome shotgun (WGS) entry which is preliminary data.</text>
</comment>
<dbReference type="InterPro" id="IPR046364">
    <property type="entry name" value="Exo70_C"/>
</dbReference>
<organism evidence="5 6">
    <name type="scientific">Lolium multiflorum</name>
    <name type="common">Italian ryegrass</name>
    <name type="synonym">Lolium perenne subsp. multiflorum</name>
    <dbReference type="NCBI Taxonomy" id="4521"/>
    <lineage>
        <taxon>Eukaryota</taxon>
        <taxon>Viridiplantae</taxon>
        <taxon>Streptophyta</taxon>
        <taxon>Embryophyta</taxon>
        <taxon>Tracheophyta</taxon>
        <taxon>Spermatophyta</taxon>
        <taxon>Magnoliopsida</taxon>
        <taxon>Liliopsida</taxon>
        <taxon>Poales</taxon>
        <taxon>Poaceae</taxon>
        <taxon>BOP clade</taxon>
        <taxon>Pooideae</taxon>
        <taxon>Poodae</taxon>
        <taxon>Poeae</taxon>
        <taxon>Poeae Chloroplast Group 2 (Poeae type)</taxon>
        <taxon>Loliodinae</taxon>
        <taxon>Loliinae</taxon>
        <taxon>Lolium</taxon>
    </lineage>
</organism>
<dbReference type="Pfam" id="PF20669">
    <property type="entry name" value="Exo70_N"/>
    <property type="match status" value="1"/>
</dbReference>
<keyword evidence="2 3" id="KW-0813">Transport</keyword>
<dbReference type="SUPFAM" id="SSF74788">
    <property type="entry name" value="Cullin repeat-like"/>
    <property type="match status" value="1"/>
</dbReference>
<keyword evidence="3" id="KW-0268">Exocytosis</keyword>
<dbReference type="GO" id="GO:0000145">
    <property type="term" value="C:exocyst"/>
    <property type="evidence" value="ECO:0007669"/>
    <property type="project" value="InterPro"/>
</dbReference>
<feature type="domain" description="Exocyst complex subunit Exo70 C-terminal" evidence="4">
    <location>
        <begin position="248"/>
        <end position="612"/>
    </location>
</feature>
<keyword evidence="6" id="KW-1185">Reference proteome</keyword>
<comment type="function">
    <text evidence="3">Component of the exocyst complex.</text>
</comment>
<evidence type="ECO:0000313" key="5">
    <source>
        <dbReference type="EMBL" id="KAK1691723.1"/>
    </source>
</evidence>
<dbReference type="InterPro" id="IPR016159">
    <property type="entry name" value="Cullin_repeat-like_dom_sf"/>
</dbReference>
<dbReference type="GO" id="GO:0015031">
    <property type="term" value="P:protein transport"/>
    <property type="evidence" value="ECO:0007669"/>
    <property type="project" value="UniProtKB-KW"/>
</dbReference>
<dbReference type="InterPro" id="IPR004140">
    <property type="entry name" value="Exo70"/>
</dbReference>
<evidence type="ECO:0000256" key="3">
    <source>
        <dbReference type="RuleBase" id="RU365026"/>
    </source>
</evidence>
<dbReference type="EMBL" id="JAUUTY010000001">
    <property type="protein sequence ID" value="KAK1691723.1"/>
    <property type="molecule type" value="Genomic_DNA"/>
</dbReference>